<dbReference type="GO" id="GO:0007399">
    <property type="term" value="P:nervous system development"/>
    <property type="evidence" value="ECO:0007669"/>
    <property type="project" value="UniProtKB-ARBA"/>
</dbReference>
<dbReference type="GO" id="GO:0030334">
    <property type="term" value="P:regulation of cell migration"/>
    <property type="evidence" value="ECO:0007669"/>
    <property type="project" value="TreeGrafter"/>
</dbReference>
<feature type="domain" description="Sema" evidence="11">
    <location>
        <begin position="31"/>
        <end position="416"/>
    </location>
</feature>
<feature type="chain" id="PRO_5018117907" evidence="10">
    <location>
        <begin position="17"/>
        <end position="1523"/>
    </location>
</feature>
<dbReference type="GO" id="GO:0005886">
    <property type="term" value="C:plasma membrane"/>
    <property type="evidence" value="ECO:0007669"/>
    <property type="project" value="TreeGrafter"/>
</dbReference>
<keyword evidence="4 10" id="KW-0732">Signal</keyword>
<dbReference type="InterPro" id="IPR001627">
    <property type="entry name" value="Semap_dom"/>
</dbReference>
<evidence type="ECO:0000256" key="3">
    <source>
        <dbReference type="ARBA" id="ARBA00022692"/>
    </source>
</evidence>
<reference evidence="12 13" key="1">
    <citation type="submission" date="2018-03" db="EMBL/GenBank/DDBJ databases">
        <title>Finding Nemo's genes: A chromosome-scale reference assembly of the genome of the orange clownfish Amphiprion percula.</title>
        <authorList>
            <person name="Lehmann R."/>
        </authorList>
    </citation>
    <scope>NUCLEOTIDE SEQUENCE</scope>
</reference>
<dbReference type="Gene3D" id="2.60.40.10">
    <property type="entry name" value="Immunoglobulins"/>
    <property type="match status" value="2"/>
</dbReference>
<dbReference type="Gene3D" id="1.10.506.10">
    <property type="entry name" value="GTPase Activation - p120gap, domain 1"/>
    <property type="match status" value="1"/>
</dbReference>
<dbReference type="GO" id="GO:0007162">
    <property type="term" value="P:negative regulation of cell adhesion"/>
    <property type="evidence" value="ECO:0007669"/>
    <property type="project" value="TreeGrafter"/>
</dbReference>
<dbReference type="InterPro" id="IPR013783">
    <property type="entry name" value="Ig-like_fold"/>
</dbReference>
<protein>
    <submittedName>
        <fullName evidence="12">Plexin C1</fullName>
    </submittedName>
</protein>
<dbReference type="InterPro" id="IPR046800">
    <property type="entry name" value="Plexin_RBD"/>
</dbReference>
<evidence type="ECO:0000256" key="9">
    <source>
        <dbReference type="SAM" id="Phobius"/>
    </source>
</evidence>
<dbReference type="InterPro" id="IPR002165">
    <property type="entry name" value="Plexin_repeat"/>
</dbReference>
<evidence type="ECO:0000256" key="6">
    <source>
        <dbReference type="ARBA" id="ARBA00023136"/>
    </source>
</evidence>
<reference evidence="12" key="3">
    <citation type="submission" date="2025-09" db="UniProtKB">
        <authorList>
            <consortium name="Ensembl"/>
        </authorList>
    </citation>
    <scope>IDENTIFICATION</scope>
</reference>
<dbReference type="Proteomes" id="UP000265080">
    <property type="component" value="Chromosome 21"/>
</dbReference>
<dbReference type="GO" id="GO:0008360">
    <property type="term" value="P:regulation of cell shape"/>
    <property type="evidence" value="ECO:0007669"/>
    <property type="project" value="TreeGrafter"/>
</dbReference>
<dbReference type="InterPro" id="IPR031148">
    <property type="entry name" value="Plexin"/>
</dbReference>
<dbReference type="PANTHER" id="PTHR22625">
    <property type="entry name" value="PLEXIN"/>
    <property type="match status" value="1"/>
</dbReference>
<evidence type="ECO:0000259" key="11">
    <source>
        <dbReference type="SMART" id="SM00630"/>
    </source>
</evidence>
<feature type="transmembrane region" description="Helical" evidence="9">
    <location>
        <begin position="898"/>
        <end position="920"/>
    </location>
</feature>
<dbReference type="GeneTree" id="ENSGT01150000286928"/>
<evidence type="ECO:0000256" key="2">
    <source>
        <dbReference type="ARBA" id="ARBA00010297"/>
    </source>
</evidence>
<keyword evidence="5 9" id="KW-1133">Transmembrane helix</keyword>
<dbReference type="SUPFAM" id="SSF103575">
    <property type="entry name" value="Plexin repeat"/>
    <property type="match status" value="1"/>
</dbReference>
<proteinExistence type="inferred from homology"/>
<dbReference type="InterPro" id="IPR015943">
    <property type="entry name" value="WD40/YVTN_repeat-like_dom_sf"/>
</dbReference>
<dbReference type="Pfam" id="PF08337">
    <property type="entry name" value="Plexin_cytopl"/>
    <property type="match status" value="1"/>
</dbReference>
<dbReference type="GO" id="GO:0002116">
    <property type="term" value="C:semaphorin receptor complex"/>
    <property type="evidence" value="ECO:0007669"/>
    <property type="project" value="TreeGrafter"/>
</dbReference>
<keyword evidence="3 9" id="KW-0812">Transmembrane</keyword>
<comment type="subcellular location">
    <subcellularLocation>
        <location evidence="1">Membrane</location>
        <topology evidence="1">Single-pass membrane protein</topology>
    </subcellularLocation>
</comment>
<dbReference type="Pfam" id="PF01437">
    <property type="entry name" value="PSI"/>
    <property type="match status" value="1"/>
</dbReference>
<evidence type="ECO:0000256" key="4">
    <source>
        <dbReference type="ARBA" id="ARBA00022729"/>
    </source>
</evidence>
<evidence type="ECO:0000256" key="5">
    <source>
        <dbReference type="ARBA" id="ARBA00022989"/>
    </source>
</evidence>
<sequence>MIPLLCLLSVLWGEQGRCLQHHGGFIFGEDIRQFAVATSGVYVATDTKLYQMSHDLTLVSSLTQRGILKGADDPGDERFYRVSEAVRWNATFSVNTLLPFVKNNSVFSCGMTDNQCGYCEVLDLHNISKLLYREHIQVGPLRNSSGSVGFLVDVKKNPTQSETYILTAIQQRKDGPERGRCISSSQTINLQDADHNQNGGIFSWTDTSAQVTPVIRSTGDVEFVDGFQISSVIFLLSNVRSEANSNRVRLLWFDGIKRKTETLKSVKGVILSVSDGEGSRLLASSVIPGEQPVLWSGVFSADGGEINTELVVFDISPDMSGQTDKDPDFYTSKDKPEVTVTPKTLKPEVVLFRQNYMTSVLAVRQKAWMVFFIGTADGQLIKLAVDRNFHTACPTLLYSVDDDRKVFPRILLDPVDQKHVIVPFRNQMQRVAVAKCSTYKNIHECWSAQDPHCVWCASNTSCTFEDDCKDSDWLSIPDDSQQKMVSHKVVKDSSGQIALTVQTHLTVGQNPSNFACQFSATSSELCSRNNPPPPQFPQCTCILSNGTLPADGLSVTVKIRLGMTPLSEQLKVTNCSGISGPPSSVLCQQCIKAGCGWSKSGCSWANKGVGNDSICRKMDSGRNFSRPEISSITPSVVSFYGRNHAMLSGRNLREVTRVRIQGDLDCSPQESPVWNNTGMNLTFHIPSTDSKGVVKVCVVLPDGSCHGNTTITYRSSPACTNIAPNSSWISGKRKITLMGSHLEFVEEVVHSHALQEVRLPTNSSYQKLTYDSPAATNNPGISRSTVFLKVANQTLACSTKIIYYPDPEFTKFKPTRTGDDVQIIIQKKADELEMTEEELSVWGVQDGNKYPCNVKIKDTSDGTDFFTCEITGTSNDKFQQLLIKYGDQTVMLKATSSLLYFLLLALLVIPCIIVVVVIIYRSQRRKLTAKMNKIMNDLELDIRNDIRQGFVDLQTEKADLMENVGAIPFLDYKHFASRIFFPENESLMTSCIRDIGQDVVKVQLDECCQDLSSLIQDQLFLTSMVHALEEQKSFTIKDKCSLASLLTVALHSNLSYLTEVMEVLLKDLMQQKSNAQPKLLLRRTESIVEKLLTNWMSICLYGFLRETVGQHLFLMVSALTQQITKGPVDCVTEKALYTLSEDWLLWQAQDFSTLKLKVQFAVGSDGGVSNPLEVNALSCDTVEQVKEKILSTFKAKFGFPFSTALGDVSIQYERDGSFIPLEEVDSSSEVIGEVTMLNTLKHYKVNDGATIKMLTRKSQPPLSPQGSLKDDENFSGKYFHLIDPDVVEDQTKNPERKKLKLKEVHLTKLLSTKVAVHSFVEILFKSIWGMPQNKAPHAVKYFFDFLDTQADSMKITDPDVLHIWKTNSLPLRFWVNILKNPQFVFDMEKTPHLDGCLSVIAQAFMDSFSLSETQLGKHAPTNKLLYAKDIPQFKLEVKAYYKQIREQSPMTGTEFKAFLQEESKKHENEFNEAAALRELYKFIQRYFTEIREKLDQNGAPAELTEQLQHVKDSFDGLKSCSWN</sequence>
<dbReference type="SMART" id="SM00630">
    <property type="entry name" value="Sema"/>
    <property type="match status" value="1"/>
</dbReference>
<dbReference type="InterPro" id="IPR036352">
    <property type="entry name" value="Semap_dom_sf"/>
</dbReference>
<dbReference type="Ensembl" id="ENSAPET00000034358.1">
    <property type="protein sequence ID" value="ENSAPEP00000033480.1"/>
    <property type="gene ID" value="ENSAPEG00000023779.1"/>
</dbReference>
<keyword evidence="7" id="KW-1015">Disulfide bond</keyword>
<organism evidence="12 13">
    <name type="scientific">Amphiprion percula</name>
    <name type="common">Orange clownfish</name>
    <name type="synonym">Lutjanus percula</name>
    <dbReference type="NCBI Taxonomy" id="161767"/>
    <lineage>
        <taxon>Eukaryota</taxon>
        <taxon>Metazoa</taxon>
        <taxon>Chordata</taxon>
        <taxon>Craniata</taxon>
        <taxon>Vertebrata</taxon>
        <taxon>Euteleostomi</taxon>
        <taxon>Actinopterygii</taxon>
        <taxon>Neopterygii</taxon>
        <taxon>Teleostei</taxon>
        <taxon>Neoteleostei</taxon>
        <taxon>Acanthomorphata</taxon>
        <taxon>Ovalentaria</taxon>
        <taxon>Pomacentridae</taxon>
        <taxon>Amphiprion</taxon>
    </lineage>
</organism>
<evidence type="ECO:0000256" key="1">
    <source>
        <dbReference type="ARBA" id="ARBA00004167"/>
    </source>
</evidence>
<name>A0A3P8U4N1_AMPPE</name>
<keyword evidence="6 9" id="KW-0472">Membrane</keyword>
<evidence type="ECO:0000256" key="8">
    <source>
        <dbReference type="ARBA" id="ARBA00023180"/>
    </source>
</evidence>
<dbReference type="Gene3D" id="2.130.10.10">
    <property type="entry name" value="YVTN repeat-like/Quinoprotein amine dehydrogenase"/>
    <property type="match status" value="2"/>
</dbReference>
<feature type="signal peptide" evidence="10">
    <location>
        <begin position="1"/>
        <end position="16"/>
    </location>
</feature>
<dbReference type="OMA" id="ETPIFHR"/>
<dbReference type="SUPFAM" id="SSF48350">
    <property type="entry name" value="GTPase activation domain, GAP"/>
    <property type="match status" value="1"/>
</dbReference>
<dbReference type="InterPro" id="IPR013548">
    <property type="entry name" value="Plexin_cytoplasmic_RasGAP_dom"/>
</dbReference>
<dbReference type="FunFam" id="3.10.20.90:FF:000429">
    <property type="entry name" value="Plexin C1"/>
    <property type="match status" value="1"/>
</dbReference>
<dbReference type="STRING" id="161767.ENSAPEP00000033480"/>
<dbReference type="Gene3D" id="3.10.20.90">
    <property type="entry name" value="Phosphatidylinositol 3-kinase Catalytic Subunit, Chain A, domain 1"/>
    <property type="match status" value="1"/>
</dbReference>
<dbReference type="PANTHER" id="PTHR22625:SF4">
    <property type="entry name" value="PLEXIN-C1"/>
    <property type="match status" value="1"/>
</dbReference>
<dbReference type="InterPro" id="IPR002909">
    <property type="entry name" value="IPT_dom"/>
</dbReference>
<dbReference type="SUPFAM" id="SSF101912">
    <property type="entry name" value="Sema domain"/>
    <property type="match status" value="1"/>
</dbReference>
<evidence type="ECO:0000313" key="12">
    <source>
        <dbReference type="Ensembl" id="ENSAPEP00000033480.1"/>
    </source>
</evidence>
<keyword evidence="8" id="KW-0325">Glycoprotein</keyword>
<evidence type="ECO:0000256" key="10">
    <source>
        <dbReference type="SAM" id="SignalP"/>
    </source>
</evidence>
<reference evidence="12" key="2">
    <citation type="submission" date="2025-08" db="UniProtKB">
        <authorList>
            <consortium name="Ensembl"/>
        </authorList>
    </citation>
    <scope>IDENTIFICATION</scope>
</reference>
<dbReference type="CDD" id="cd00102">
    <property type="entry name" value="IPT"/>
    <property type="match status" value="1"/>
</dbReference>
<dbReference type="InterPro" id="IPR008936">
    <property type="entry name" value="Rho_GTPase_activation_prot"/>
</dbReference>
<dbReference type="Pfam" id="PF20170">
    <property type="entry name" value="Plexin_RBD"/>
    <property type="match status" value="1"/>
</dbReference>
<accession>A0A3P8U4N1</accession>
<dbReference type="Pfam" id="PF01833">
    <property type="entry name" value="TIG"/>
    <property type="match status" value="1"/>
</dbReference>
<evidence type="ECO:0000313" key="13">
    <source>
        <dbReference type="Proteomes" id="UP000265080"/>
    </source>
</evidence>
<dbReference type="GO" id="GO:0050772">
    <property type="term" value="P:positive regulation of axonogenesis"/>
    <property type="evidence" value="ECO:0007669"/>
    <property type="project" value="TreeGrafter"/>
</dbReference>
<dbReference type="GO" id="GO:0017154">
    <property type="term" value="F:semaphorin receptor activity"/>
    <property type="evidence" value="ECO:0007669"/>
    <property type="project" value="InterPro"/>
</dbReference>
<keyword evidence="13" id="KW-1185">Reference proteome</keyword>
<evidence type="ECO:0000256" key="7">
    <source>
        <dbReference type="ARBA" id="ARBA00023157"/>
    </source>
</evidence>
<comment type="similarity">
    <text evidence="2">Belongs to the plexin family.</text>
</comment>